<proteinExistence type="predicted"/>
<reference evidence="2 3" key="1">
    <citation type="submission" date="2018-07" db="EMBL/GenBank/DDBJ databases">
        <title>Genomic Encyclopedia of Type Strains, Phase IV (KMG-IV): sequencing the most valuable type-strain genomes for metagenomic binning, comparative biology and taxonomic classification.</title>
        <authorList>
            <person name="Goeker M."/>
        </authorList>
    </citation>
    <scope>NUCLEOTIDE SEQUENCE [LARGE SCALE GENOMIC DNA]</scope>
    <source>
        <strain evidence="2 3">DSM 21410</strain>
    </source>
</reference>
<dbReference type="Proteomes" id="UP000253517">
    <property type="component" value="Unassembled WGS sequence"/>
</dbReference>
<keyword evidence="3" id="KW-1185">Reference proteome</keyword>
<feature type="domain" description="Tll0287-like" evidence="1">
    <location>
        <begin position="65"/>
        <end position="194"/>
    </location>
</feature>
<name>A0A369A612_9FLAO</name>
<evidence type="ECO:0000313" key="3">
    <source>
        <dbReference type="Proteomes" id="UP000253517"/>
    </source>
</evidence>
<protein>
    <submittedName>
        <fullName evidence="2">Uncharacterized protein DUF3365</fullName>
    </submittedName>
</protein>
<dbReference type="AlphaFoldDB" id="A0A369A612"/>
<sequence>MKKFAVVVIGAIVLLCNQCGQRAEKEETSQLFTGQPRTDARKIVGIMQEALLNELMKGMKDGDASKAVGYCNERALFVTDSLSKHYGVLVRRVALRYRNPANKPDSIESAVLQHMAELSAKGQIPPAQTLDLFDGYIRHFEPIIMKPLCLNCHGIRERGDIADATMAEIQKRYPDDRAYDFNLNELRGAWVVYLSAAPSGSASSSE</sequence>
<dbReference type="InterPro" id="IPR021796">
    <property type="entry name" value="Tll0287-like_dom"/>
</dbReference>
<gene>
    <name evidence="2" type="ORF">DES35_10150</name>
</gene>
<dbReference type="Pfam" id="PF11845">
    <property type="entry name" value="Tll0287-like"/>
    <property type="match status" value="1"/>
</dbReference>
<accession>A0A369A612</accession>
<dbReference type="EMBL" id="QPJS01000001">
    <property type="protein sequence ID" value="RCX04780.1"/>
    <property type="molecule type" value="Genomic_DNA"/>
</dbReference>
<evidence type="ECO:0000259" key="1">
    <source>
        <dbReference type="Pfam" id="PF11845"/>
    </source>
</evidence>
<organism evidence="2 3">
    <name type="scientific">Schleiferia thermophila</name>
    <dbReference type="NCBI Taxonomy" id="884107"/>
    <lineage>
        <taxon>Bacteria</taxon>
        <taxon>Pseudomonadati</taxon>
        <taxon>Bacteroidota</taxon>
        <taxon>Flavobacteriia</taxon>
        <taxon>Flavobacteriales</taxon>
        <taxon>Schleiferiaceae</taxon>
        <taxon>Schleiferia</taxon>
    </lineage>
</organism>
<comment type="caution">
    <text evidence="2">The sequence shown here is derived from an EMBL/GenBank/DDBJ whole genome shotgun (WGS) entry which is preliminary data.</text>
</comment>
<dbReference type="RefSeq" id="WP_160171988.1">
    <property type="nucleotide sequence ID" value="NZ_BHZF01000001.1"/>
</dbReference>
<evidence type="ECO:0000313" key="2">
    <source>
        <dbReference type="EMBL" id="RCX04780.1"/>
    </source>
</evidence>